<evidence type="ECO:0000313" key="2">
    <source>
        <dbReference type="EMBL" id="OIR23346.1"/>
    </source>
</evidence>
<reference evidence="2 3" key="1">
    <citation type="submission" date="2016-08" db="EMBL/GenBank/DDBJ databases">
        <title>New Insights into Marine Group III Euryarchaeota, from dark to light.</title>
        <authorList>
            <person name="Haro-Moreno J.M."/>
            <person name="Rodriguez-Valera F."/>
            <person name="Lopez-Garcia P."/>
            <person name="Moreira D."/>
            <person name="Martin-Cuadrado A.B."/>
        </authorList>
    </citation>
    <scope>NUCLEOTIDE SEQUENCE [LARGE SCALE GENOMIC DNA]</scope>
    <source>
        <strain evidence="2">CG-Epi3</strain>
    </source>
</reference>
<gene>
    <name evidence="2" type="ORF">BEU00_00410</name>
</gene>
<feature type="transmembrane region" description="Helical" evidence="1">
    <location>
        <begin position="57"/>
        <end position="77"/>
    </location>
</feature>
<keyword evidence="1" id="KW-1133">Transmembrane helix</keyword>
<organism evidence="2 3">
    <name type="scientific">Marine Group III euryarchaeote CG-Epi3</name>
    <dbReference type="NCBI Taxonomy" id="1888997"/>
    <lineage>
        <taxon>Archaea</taxon>
        <taxon>Methanobacteriati</taxon>
        <taxon>Thermoplasmatota</taxon>
        <taxon>Thermoplasmata</taxon>
        <taxon>Candidatus Thermoprofundales</taxon>
    </lineage>
</organism>
<comment type="caution">
    <text evidence="2">The sequence shown here is derived from an EMBL/GenBank/DDBJ whole genome shotgun (WGS) entry which is preliminary data.</text>
</comment>
<evidence type="ECO:0000256" key="1">
    <source>
        <dbReference type="SAM" id="Phobius"/>
    </source>
</evidence>
<name>A0A1J5TQY7_9ARCH</name>
<sequence length="180" mass="19759">MNDLDIDETLPGQEIEENIKEEVIRREADISSSIKTSSSQFGDSSTEAEREESLRGWLYLVAGAGYGTLVVYLVLVIQQGMNIPLLSSGSDVSDTSGALSTAVIISAMVYVTIWFFMSGKNHSFFTDDPDKAKFYAGIIGLASLVIIAISWEDHQREMIISAILTAVSTWSYIRSSEMKA</sequence>
<keyword evidence="1" id="KW-0472">Membrane</keyword>
<dbReference type="EMBL" id="MIYY01000012">
    <property type="protein sequence ID" value="OIR23346.1"/>
    <property type="molecule type" value="Genomic_DNA"/>
</dbReference>
<protein>
    <submittedName>
        <fullName evidence="2">Uncharacterized protein</fullName>
    </submittedName>
</protein>
<accession>A0A1J5TQY7</accession>
<keyword evidence="1" id="KW-0812">Transmembrane</keyword>
<feature type="transmembrane region" description="Helical" evidence="1">
    <location>
        <begin position="97"/>
        <end position="116"/>
    </location>
</feature>
<proteinExistence type="predicted"/>
<dbReference type="Proteomes" id="UP000183138">
    <property type="component" value="Unassembled WGS sequence"/>
</dbReference>
<dbReference type="AlphaFoldDB" id="A0A1J5TQY7"/>
<evidence type="ECO:0000313" key="3">
    <source>
        <dbReference type="Proteomes" id="UP000183138"/>
    </source>
</evidence>
<feature type="transmembrane region" description="Helical" evidence="1">
    <location>
        <begin position="132"/>
        <end position="151"/>
    </location>
</feature>